<dbReference type="Proteomes" id="UP000183275">
    <property type="component" value="Unassembled WGS sequence"/>
</dbReference>
<dbReference type="GO" id="GO:0016020">
    <property type="term" value="C:membrane"/>
    <property type="evidence" value="ECO:0007669"/>
    <property type="project" value="TreeGrafter"/>
</dbReference>
<dbReference type="InterPro" id="IPR000073">
    <property type="entry name" value="AB_hydrolase_1"/>
</dbReference>
<evidence type="ECO:0000313" key="2">
    <source>
        <dbReference type="EMBL" id="SEV88417.1"/>
    </source>
</evidence>
<evidence type="ECO:0000259" key="1">
    <source>
        <dbReference type="Pfam" id="PF00561"/>
    </source>
</evidence>
<accession>A0A1I0MJ70</accession>
<organism evidence="2 3">
    <name type="scientific">Natrinema salifodinae</name>
    <dbReference type="NCBI Taxonomy" id="1202768"/>
    <lineage>
        <taxon>Archaea</taxon>
        <taxon>Methanobacteriati</taxon>
        <taxon>Methanobacteriota</taxon>
        <taxon>Stenosarchaea group</taxon>
        <taxon>Halobacteria</taxon>
        <taxon>Halobacteriales</taxon>
        <taxon>Natrialbaceae</taxon>
        <taxon>Natrinema</taxon>
    </lineage>
</organism>
<dbReference type="RefSeq" id="WP_049990474.1">
    <property type="nucleotide sequence ID" value="NZ_FOIS01000001.1"/>
</dbReference>
<dbReference type="Pfam" id="PF00561">
    <property type="entry name" value="Abhydrolase_1"/>
    <property type="match status" value="1"/>
</dbReference>
<dbReference type="PANTHER" id="PTHR43798">
    <property type="entry name" value="MONOACYLGLYCEROL LIPASE"/>
    <property type="match status" value="1"/>
</dbReference>
<evidence type="ECO:0000313" key="3">
    <source>
        <dbReference type="Proteomes" id="UP000183275"/>
    </source>
</evidence>
<keyword evidence="3" id="KW-1185">Reference proteome</keyword>
<gene>
    <name evidence="2" type="ORF">SAMN05216285_1044</name>
</gene>
<name>A0A1I0MJ70_9EURY</name>
<dbReference type="EMBL" id="FOIS01000001">
    <property type="protein sequence ID" value="SEV88417.1"/>
    <property type="molecule type" value="Genomic_DNA"/>
</dbReference>
<dbReference type="STRING" id="1202768.SAMN05216285_1044"/>
<dbReference type="InterPro" id="IPR029058">
    <property type="entry name" value="AB_hydrolase_fold"/>
</dbReference>
<feature type="domain" description="AB hydrolase-1" evidence="1">
    <location>
        <begin position="34"/>
        <end position="144"/>
    </location>
</feature>
<dbReference type="AlphaFoldDB" id="A0A1I0MJ70"/>
<dbReference type="InterPro" id="IPR050266">
    <property type="entry name" value="AB_hydrolase_sf"/>
</dbReference>
<reference evidence="3" key="1">
    <citation type="submission" date="2016-10" db="EMBL/GenBank/DDBJ databases">
        <authorList>
            <person name="Varghese N."/>
        </authorList>
    </citation>
    <scope>NUCLEOTIDE SEQUENCE [LARGE SCALE GENOMIC DNA]</scope>
    <source>
        <strain evidence="3">CGMCC 1.12284</strain>
    </source>
</reference>
<dbReference type="PANTHER" id="PTHR43798:SF24">
    <property type="entry name" value="CIS-3-ALKYL-4-ALKYLOXETAN-2-ONE DECARBOXYLASE"/>
    <property type="match status" value="1"/>
</dbReference>
<sequence length="278" mass="30721">MGYQTWSENQAATTVAVDGHDLEVAYYDDGDGEPVLFCHGIPTSSFLWRDVTPPLSDEYRVIAPDMVGYGNSAMHDGFDRSIRAQEEMINGLVDELGLESLTFVGHDLGGGVGLRYAAHNTDAVDRLVLSNAVCYDSWPIETIVDLGLPSTVNGMSVEDAREMLEGIFRDTRYDDPDEEFVEGMLAPWDSEEAIVSLSRNAIGTNTSHTTEIDPSEISARTLLLWGAEDEFQPIEYAERLEDDISDAELVGLDEASHWVMADRPDAYGDRLREFLDGA</sequence>
<protein>
    <submittedName>
        <fullName evidence="2">Pimeloyl-ACP methyl ester carboxylesterase</fullName>
    </submittedName>
</protein>
<proteinExistence type="predicted"/>
<dbReference type="PRINTS" id="PR00111">
    <property type="entry name" value="ABHYDROLASE"/>
</dbReference>
<dbReference type="eggNOG" id="arCOG01648">
    <property type="taxonomic scope" value="Archaea"/>
</dbReference>
<dbReference type="Gene3D" id="3.40.50.1820">
    <property type="entry name" value="alpha/beta hydrolase"/>
    <property type="match status" value="1"/>
</dbReference>
<dbReference type="OrthoDB" id="7531at2157"/>
<dbReference type="SUPFAM" id="SSF53474">
    <property type="entry name" value="alpha/beta-Hydrolases"/>
    <property type="match status" value="1"/>
</dbReference>